<evidence type="ECO:0000313" key="2">
    <source>
        <dbReference type="Proteomes" id="UP000283095"/>
    </source>
</evidence>
<dbReference type="EMBL" id="CP026095">
    <property type="protein sequence ID" value="AZV41011.1"/>
    <property type="molecule type" value="Genomic_DNA"/>
</dbReference>
<sequence length="43" mass="5112">MNFIDKVEMDRTNKHSPIYLMSSFTKKFNNLESALFFHLFGLV</sequence>
<accession>A0A3Q9RJY6</accession>
<dbReference type="AlphaFoldDB" id="A0A3Q9RJY6"/>
<organism evidence="1 2">
    <name type="scientific">Peribacillus asahii</name>
    <dbReference type="NCBI Taxonomy" id="228899"/>
    <lineage>
        <taxon>Bacteria</taxon>
        <taxon>Bacillati</taxon>
        <taxon>Bacillota</taxon>
        <taxon>Bacilli</taxon>
        <taxon>Bacillales</taxon>
        <taxon>Bacillaceae</taxon>
        <taxon>Peribacillus</taxon>
    </lineage>
</organism>
<gene>
    <name evidence="1" type="ORF">BAOM_0334</name>
</gene>
<reference evidence="1 2" key="1">
    <citation type="submission" date="2018-01" db="EMBL/GenBank/DDBJ databases">
        <title>Bacillus asahii Genome sequencing and assembly.</title>
        <authorList>
            <person name="Jiang H."/>
            <person name="Feng Y."/>
            <person name="Zhao F."/>
            <person name="Lin X."/>
        </authorList>
    </citation>
    <scope>NUCLEOTIDE SEQUENCE [LARGE SCALE GENOMIC DNA]</scope>
    <source>
        <strain evidence="1 2">OM18</strain>
    </source>
</reference>
<dbReference type="Proteomes" id="UP000283095">
    <property type="component" value="Chromosome"/>
</dbReference>
<protein>
    <submittedName>
        <fullName evidence="1">Uncharacterized protein</fullName>
    </submittedName>
</protein>
<name>A0A3Q9RJY6_9BACI</name>
<proteinExistence type="predicted"/>
<dbReference type="KEGG" id="pasa:BAOM_0334"/>
<evidence type="ECO:0000313" key="1">
    <source>
        <dbReference type="EMBL" id="AZV41011.1"/>
    </source>
</evidence>